<gene>
    <name evidence="1" type="ORF">CDL18_06150</name>
</gene>
<reference evidence="1 2" key="1">
    <citation type="journal article" date="2017" name="Genome Med.">
        <title>A novel Ruminococcus gnavus clade enriched in inflammatory bowel disease patients.</title>
        <authorList>
            <person name="Hall A.B."/>
            <person name="Yassour M."/>
            <person name="Sauk J."/>
            <person name="Garner A."/>
            <person name="Jiang X."/>
            <person name="Arthur T."/>
            <person name="Lagoudas G.K."/>
            <person name="Vatanen T."/>
            <person name="Fornelos N."/>
            <person name="Wilson R."/>
            <person name="Bertha M."/>
            <person name="Cohen M."/>
            <person name="Garber J."/>
            <person name="Khalili H."/>
            <person name="Gevers D."/>
            <person name="Ananthakrishnan A.N."/>
            <person name="Kugathasan S."/>
            <person name="Lander E.S."/>
            <person name="Blainey P."/>
            <person name="Vlamakis H."/>
            <person name="Xavier R.J."/>
            <person name="Huttenhower C."/>
        </authorList>
    </citation>
    <scope>NUCLEOTIDE SEQUENCE [LARGE SCALE GENOMIC DNA]</scope>
    <source>
        <strain evidence="1 2">RJX1118</strain>
    </source>
</reference>
<protein>
    <submittedName>
        <fullName evidence="1">Uncharacterized protein</fullName>
    </submittedName>
</protein>
<dbReference type="Proteomes" id="UP000234849">
    <property type="component" value="Unassembled WGS sequence"/>
</dbReference>
<organism evidence="1 2">
    <name type="scientific">Mediterraneibacter gnavus</name>
    <name type="common">Ruminococcus gnavus</name>
    <dbReference type="NCBI Taxonomy" id="33038"/>
    <lineage>
        <taxon>Bacteria</taxon>
        <taxon>Bacillati</taxon>
        <taxon>Bacillota</taxon>
        <taxon>Clostridia</taxon>
        <taxon>Lachnospirales</taxon>
        <taxon>Lachnospiraceae</taxon>
        <taxon>Mediterraneibacter</taxon>
    </lineage>
</organism>
<comment type="caution">
    <text evidence="1">The sequence shown here is derived from an EMBL/GenBank/DDBJ whole genome shotgun (WGS) entry which is preliminary data.</text>
</comment>
<evidence type="ECO:0000313" key="1">
    <source>
        <dbReference type="EMBL" id="PLT56249.1"/>
    </source>
</evidence>
<sequence length="64" mass="7357">MNRKEVGSGSDILRELSRKIDNKKRQLPAMGNWRNKNDYDSSALVGMIMPIDSRISPEEAQDFF</sequence>
<name>A0A2N5NJS5_MEDGN</name>
<dbReference type="AlphaFoldDB" id="A0A2N5NJS5"/>
<proteinExistence type="predicted"/>
<evidence type="ECO:0000313" key="2">
    <source>
        <dbReference type="Proteomes" id="UP000234849"/>
    </source>
</evidence>
<dbReference type="EMBL" id="NIHM01000006">
    <property type="protein sequence ID" value="PLT56249.1"/>
    <property type="molecule type" value="Genomic_DNA"/>
</dbReference>
<accession>A0A2N5NJS5</accession>